<organism evidence="1 2">
    <name type="scientific">Racocetra persica</name>
    <dbReference type="NCBI Taxonomy" id="160502"/>
    <lineage>
        <taxon>Eukaryota</taxon>
        <taxon>Fungi</taxon>
        <taxon>Fungi incertae sedis</taxon>
        <taxon>Mucoromycota</taxon>
        <taxon>Glomeromycotina</taxon>
        <taxon>Glomeromycetes</taxon>
        <taxon>Diversisporales</taxon>
        <taxon>Gigasporaceae</taxon>
        <taxon>Racocetra</taxon>
    </lineage>
</organism>
<keyword evidence="2" id="KW-1185">Reference proteome</keyword>
<gene>
    <name evidence="1" type="ORF">RPERSI_LOCUS28015</name>
</gene>
<feature type="non-terminal residue" evidence="1">
    <location>
        <position position="1"/>
    </location>
</feature>
<evidence type="ECO:0000313" key="2">
    <source>
        <dbReference type="Proteomes" id="UP000789920"/>
    </source>
</evidence>
<protein>
    <submittedName>
        <fullName evidence="1">26140_t:CDS:1</fullName>
    </submittedName>
</protein>
<name>A0ACA9S8A0_9GLOM</name>
<comment type="caution">
    <text evidence="1">The sequence shown here is derived from an EMBL/GenBank/DDBJ whole genome shotgun (WGS) entry which is preliminary data.</text>
</comment>
<dbReference type="EMBL" id="CAJVQC010100555">
    <property type="protein sequence ID" value="CAG8831078.1"/>
    <property type="molecule type" value="Genomic_DNA"/>
</dbReference>
<evidence type="ECO:0000313" key="1">
    <source>
        <dbReference type="EMBL" id="CAG8831078.1"/>
    </source>
</evidence>
<sequence>TQARQKAYHDTHYKLAPGLTLVKKCCCIRPQRNNPKVASSS</sequence>
<reference evidence="1" key="1">
    <citation type="submission" date="2021-06" db="EMBL/GenBank/DDBJ databases">
        <authorList>
            <person name="Kallberg Y."/>
            <person name="Tangrot J."/>
            <person name="Rosling A."/>
        </authorList>
    </citation>
    <scope>NUCLEOTIDE SEQUENCE</scope>
    <source>
        <strain evidence="1">MA461A</strain>
    </source>
</reference>
<dbReference type="Proteomes" id="UP000789920">
    <property type="component" value="Unassembled WGS sequence"/>
</dbReference>
<proteinExistence type="predicted"/>
<accession>A0ACA9S8A0</accession>